<dbReference type="Ensembl" id="ENSEAST00005000480.1">
    <property type="protein sequence ID" value="ENSEASP00005000390.1"/>
    <property type="gene ID" value="ENSEASG00005000387.1"/>
</dbReference>
<protein>
    <submittedName>
        <fullName evidence="2">Uncharacterized protein</fullName>
    </submittedName>
</protein>
<reference evidence="2" key="1">
    <citation type="submission" date="2023-03" db="UniProtKB">
        <authorList>
            <consortium name="Ensembl"/>
        </authorList>
    </citation>
    <scope>IDENTIFICATION</scope>
</reference>
<sequence length="146" mass="16372">ELLRDGPRASELQRLKAKKTHTAFLPPRRKSDTLVSESNFGKTPPPTADEEIAPKHEGRQSHSATFVGQRPSSQNVTPSRPISIKIERIDSGKRMSCGDGDKTLSRSLQVRSAMPTGRDIPSEDEPTVFEDEKVTLENVFLKFRFR</sequence>
<accession>A0A8C4KVR0</accession>
<proteinExistence type="predicted"/>
<feature type="compositionally biased region" description="Basic and acidic residues" evidence="1">
    <location>
        <begin position="1"/>
        <end position="14"/>
    </location>
</feature>
<dbReference type="AlphaFoldDB" id="A0A8C4KVR0"/>
<evidence type="ECO:0000313" key="2">
    <source>
        <dbReference type="Ensembl" id="ENSEASP00005000390.1"/>
    </source>
</evidence>
<evidence type="ECO:0000256" key="1">
    <source>
        <dbReference type="SAM" id="MobiDB-lite"/>
    </source>
</evidence>
<feature type="compositionally biased region" description="Polar residues" evidence="1">
    <location>
        <begin position="61"/>
        <end position="80"/>
    </location>
</feature>
<organism evidence="2">
    <name type="scientific">Equus asinus asinus</name>
    <dbReference type="NCBI Taxonomy" id="83772"/>
    <lineage>
        <taxon>Eukaryota</taxon>
        <taxon>Metazoa</taxon>
        <taxon>Chordata</taxon>
        <taxon>Craniata</taxon>
        <taxon>Vertebrata</taxon>
        <taxon>Euteleostomi</taxon>
        <taxon>Mammalia</taxon>
        <taxon>Eutheria</taxon>
        <taxon>Laurasiatheria</taxon>
        <taxon>Perissodactyla</taxon>
        <taxon>Equidae</taxon>
        <taxon>Equus</taxon>
    </lineage>
</organism>
<feature type="region of interest" description="Disordered" evidence="1">
    <location>
        <begin position="1"/>
        <end position="125"/>
    </location>
</feature>
<name>A0A8C4KVR0_EQUAS</name>